<evidence type="ECO:0000256" key="4">
    <source>
        <dbReference type="ARBA" id="ARBA00022912"/>
    </source>
</evidence>
<reference evidence="12" key="1">
    <citation type="submission" date="2017-08" db="EMBL/GenBank/DDBJ databases">
        <authorList>
            <person name="Varghese N."/>
            <person name="Submissions S."/>
        </authorList>
    </citation>
    <scope>NUCLEOTIDE SEQUENCE [LARGE SCALE GENOMIC DNA]</scope>
    <source>
        <strain evidence="12">DSM 23173</strain>
    </source>
</reference>
<keyword evidence="4" id="KW-0904">Protein phosphatase</keyword>
<dbReference type="InterPro" id="IPR023485">
    <property type="entry name" value="Ptyr_pPase"/>
</dbReference>
<dbReference type="InterPro" id="IPR050438">
    <property type="entry name" value="LMW_PTPase"/>
</dbReference>
<keyword evidence="12" id="KW-1185">Reference proteome</keyword>
<dbReference type="SMART" id="SM00226">
    <property type="entry name" value="LMWPc"/>
    <property type="match status" value="1"/>
</dbReference>
<gene>
    <name evidence="11" type="ORF">SAMN05878391_1717</name>
</gene>
<evidence type="ECO:0000313" key="11">
    <source>
        <dbReference type="EMBL" id="SOC42718.1"/>
    </source>
</evidence>
<feature type="active site" evidence="9">
    <location>
        <position position="15"/>
    </location>
</feature>
<dbReference type="EC" id="3.1.3.48" evidence="2"/>
<dbReference type="Pfam" id="PF01451">
    <property type="entry name" value="LMWPc"/>
    <property type="match status" value="1"/>
</dbReference>
<evidence type="ECO:0000256" key="1">
    <source>
        <dbReference type="ARBA" id="ARBA00011063"/>
    </source>
</evidence>
<dbReference type="SUPFAM" id="SSF52788">
    <property type="entry name" value="Phosphotyrosine protein phosphatases I"/>
    <property type="match status" value="1"/>
</dbReference>
<dbReference type="AlphaFoldDB" id="A0A285UMU3"/>
<evidence type="ECO:0000256" key="8">
    <source>
        <dbReference type="ARBA" id="ARBA00051722"/>
    </source>
</evidence>
<dbReference type="PANTHER" id="PTHR11717">
    <property type="entry name" value="LOW MOLECULAR WEIGHT PROTEIN TYROSINE PHOSPHATASE"/>
    <property type="match status" value="1"/>
</dbReference>
<dbReference type="RefSeq" id="WP_097041137.1">
    <property type="nucleotide sequence ID" value="NZ_OBQF01000004.1"/>
</dbReference>
<feature type="active site" description="Proton donor" evidence="9">
    <location>
        <position position="112"/>
    </location>
</feature>
<evidence type="ECO:0000256" key="7">
    <source>
        <dbReference type="ARBA" id="ARBA00041820"/>
    </source>
</evidence>
<feature type="active site" description="Nucleophile" evidence="9">
    <location>
        <position position="9"/>
    </location>
</feature>
<evidence type="ECO:0000256" key="6">
    <source>
        <dbReference type="ARBA" id="ARBA00040312"/>
    </source>
</evidence>
<evidence type="ECO:0000256" key="3">
    <source>
        <dbReference type="ARBA" id="ARBA00022801"/>
    </source>
</evidence>
<comment type="similarity">
    <text evidence="1">Belongs to the low molecular weight phosphotyrosine protein phosphatase family.</text>
</comment>
<protein>
    <recommendedName>
        <fullName evidence="6">Low molecular weight protein-tyrosine-phosphatase PtpB</fullName>
        <ecNumber evidence="2">3.1.3.48</ecNumber>
    </recommendedName>
    <alternativeName>
        <fullName evidence="7">Phosphotyrosine phosphatase B</fullName>
    </alternativeName>
</protein>
<proteinExistence type="inferred from homology"/>
<dbReference type="OrthoDB" id="9784339at2"/>
<sequence length="137" mass="15415">MNRQIIFVCTGNTCRSPLAESYAKTMFKDHSFASRGLMVFDGEVNPATMKIIEEEGLIHPDEPGQLEDEDVHSSILLAMTREHEALIRSRYPEAEVHLLSEYADGSTVDIMDPIGGSDEDYRAVYSQLTKFLGKLFK</sequence>
<comment type="function">
    <text evidence="5">Dephosphorylates the phosphotyrosine-containing proteins.</text>
</comment>
<dbReference type="Proteomes" id="UP000219412">
    <property type="component" value="Unassembled WGS sequence"/>
</dbReference>
<evidence type="ECO:0000256" key="2">
    <source>
        <dbReference type="ARBA" id="ARBA00013064"/>
    </source>
</evidence>
<keyword evidence="3" id="KW-0378">Hydrolase</keyword>
<organism evidence="11 12">
    <name type="scientific">Salinicoccus kekensis</name>
    <dbReference type="NCBI Taxonomy" id="714307"/>
    <lineage>
        <taxon>Bacteria</taxon>
        <taxon>Bacillati</taxon>
        <taxon>Bacillota</taxon>
        <taxon>Bacilli</taxon>
        <taxon>Bacillales</taxon>
        <taxon>Staphylococcaceae</taxon>
        <taxon>Salinicoccus</taxon>
    </lineage>
</organism>
<dbReference type="InterPro" id="IPR036196">
    <property type="entry name" value="Ptyr_pPase_sf"/>
</dbReference>
<evidence type="ECO:0000256" key="5">
    <source>
        <dbReference type="ARBA" id="ARBA00037193"/>
    </source>
</evidence>
<comment type="catalytic activity">
    <reaction evidence="8">
        <text>O-phospho-L-tyrosyl-[protein] + H2O = L-tyrosyl-[protein] + phosphate</text>
        <dbReference type="Rhea" id="RHEA:10684"/>
        <dbReference type="Rhea" id="RHEA-COMP:10136"/>
        <dbReference type="Rhea" id="RHEA-COMP:20101"/>
        <dbReference type="ChEBI" id="CHEBI:15377"/>
        <dbReference type="ChEBI" id="CHEBI:43474"/>
        <dbReference type="ChEBI" id="CHEBI:46858"/>
        <dbReference type="ChEBI" id="CHEBI:61978"/>
        <dbReference type="EC" id="3.1.3.48"/>
    </reaction>
</comment>
<dbReference type="InterPro" id="IPR017867">
    <property type="entry name" value="Tyr_phospatase_low_mol_wt"/>
</dbReference>
<evidence type="ECO:0000313" key="12">
    <source>
        <dbReference type="Proteomes" id="UP000219412"/>
    </source>
</evidence>
<dbReference type="PRINTS" id="PR00719">
    <property type="entry name" value="LMWPTPASE"/>
</dbReference>
<feature type="domain" description="Phosphotyrosine protein phosphatase I" evidence="10">
    <location>
        <begin position="3"/>
        <end position="137"/>
    </location>
</feature>
<evidence type="ECO:0000256" key="9">
    <source>
        <dbReference type="PIRSR" id="PIRSR617867-1"/>
    </source>
</evidence>
<name>A0A285UMU3_9STAP</name>
<dbReference type="GO" id="GO:0004725">
    <property type="term" value="F:protein tyrosine phosphatase activity"/>
    <property type="evidence" value="ECO:0007669"/>
    <property type="project" value="UniProtKB-EC"/>
</dbReference>
<evidence type="ECO:0000259" key="10">
    <source>
        <dbReference type="SMART" id="SM00226"/>
    </source>
</evidence>
<dbReference type="PANTHER" id="PTHR11717:SF31">
    <property type="entry name" value="LOW MOLECULAR WEIGHT PROTEIN-TYROSINE-PHOSPHATASE ETP-RELATED"/>
    <property type="match status" value="1"/>
</dbReference>
<accession>A0A285UMU3</accession>
<dbReference type="Gene3D" id="3.40.50.2300">
    <property type="match status" value="1"/>
</dbReference>
<dbReference type="EMBL" id="OBQF01000004">
    <property type="protein sequence ID" value="SOC42718.1"/>
    <property type="molecule type" value="Genomic_DNA"/>
</dbReference>